<dbReference type="Proteomes" id="UP001215598">
    <property type="component" value="Unassembled WGS sequence"/>
</dbReference>
<evidence type="ECO:0008006" key="5">
    <source>
        <dbReference type="Google" id="ProtNLM"/>
    </source>
</evidence>
<feature type="transmembrane region" description="Helical" evidence="2">
    <location>
        <begin position="57"/>
        <end position="80"/>
    </location>
</feature>
<keyword evidence="2" id="KW-0472">Membrane</keyword>
<protein>
    <recommendedName>
        <fullName evidence="5">Transmembrane protein</fullName>
    </recommendedName>
</protein>
<feature type="region of interest" description="Disordered" evidence="1">
    <location>
        <begin position="380"/>
        <end position="420"/>
    </location>
</feature>
<evidence type="ECO:0000313" key="3">
    <source>
        <dbReference type="EMBL" id="KAJ7769343.1"/>
    </source>
</evidence>
<gene>
    <name evidence="3" type="ORF">B0H16DRAFT_1686164</name>
</gene>
<keyword evidence="4" id="KW-1185">Reference proteome</keyword>
<evidence type="ECO:0000256" key="2">
    <source>
        <dbReference type="SAM" id="Phobius"/>
    </source>
</evidence>
<keyword evidence="2" id="KW-1133">Transmembrane helix</keyword>
<evidence type="ECO:0000256" key="1">
    <source>
        <dbReference type="SAM" id="MobiDB-lite"/>
    </source>
</evidence>
<accession>A0AAD7NP90</accession>
<name>A0AAD7NP90_9AGAR</name>
<reference evidence="3" key="1">
    <citation type="submission" date="2023-03" db="EMBL/GenBank/DDBJ databases">
        <title>Massive genome expansion in bonnet fungi (Mycena s.s.) driven by repeated elements and novel gene families across ecological guilds.</title>
        <authorList>
            <consortium name="Lawrence Berkeley National Laboratory"/>
            <person name="Harder C.B."/>
            <person name="Miyauchi S."/>
            <person name="Viragh M."/>
            <person name="Kuo A."/>
            <person name="Thoen E."/>
            <person name="Andreopoulos B."/>
            <person name="Lu D."/>
            <person name="Skrede I."/>
            <person name="Drula E."/>
            <person name="Henrissat B."/>
            <person name="Morin E."/>
            <person name="Kohler A."/>
            <person name="Barry K."/>
            <person name="LaButti K."/>
            <person name="Morin E."/>
            <person name="Salamov A."/>
            <person name="Lipzen A."/>
            <person name="Mereny Z."/>
            <person name="Hegedus B."/>
            <person name="Baldrian P."/>
            <person name="Stursova M."/>
            <person name="Weitz H."/>
            <person name="Taylor A."/>
            <person name="Grigoriev I.V."/>
            <person name="Nagy L.G."/>
            <person name="Martin F."/>
            <person name="Kauserud H."/>
        </authorList>
    </citation>
    <scope>NUCLEOTIDE SEQUENCE</scope>
    <source>
        <strain evidence="3">CBHHK182m</strain>
    </source>
</reference>
<sequence length="439" mass="47573">MNEDPPSPIRLRGREYIAELERRYGVPAKEFLKESYEEHPLATTAVVIFAVTSFTPVVGAAALAVFTVCLALCATLVTIIGLGKCPTGFLELLFLIVAPALGLATLLSTTLFSSLVLTFLVAGAIRLRSARHLAHQTVRRAAHDQTETPEASSAPPKRRRFPGIPGMRFRRSLGFHRRGSWKARALLLFILCEAVSRIRLPRVVRYTFLYRTLFGATLFGPRRTHFLQRGLSLPFILMRGALWMLPSTGLKVARAPIRLFGGWKAPVTIYLVLLLLSPRLRAAARSRLAHTGRHLGAAAGRAARTVLRSEQVARVYGLPWKAYVATALEYAQVVLTLLIEFVHVQLAQLGDKAGEVPEAGSAEEPTPAGFTGTVVATPEEPAAAAGPTQPQTEDAGSEYEMVSVASGHGGDQDAVVPPMAAPTETLRFRKVSAAMAEEA</sequence>
<feature type="transmembrane region" description="Helical" evidence="2">
    <location>
        <begin position="92"/>
        <end position="125"/>
    </location>
</feature>
<organism evidence="3 4">
    <name type="scientific">Mycena metata</name>
    <dbReference type="NCBI Taxonomy" id="1033252"/>
    <lineage>
        <taxon>Eukaryota</taxon>
        <taxon>Fungi</taxon>
        <taxon>Dikarya</taxon>
        <taxon>Basidiomycota</taxon>
        <taxon>Agaricomycotina</taxon>
        <taxon>Agaricomycetes</taxon>
        <taxon>Agaricomycetidae</taxon>
        <taxon>Agaricales</taxon>
        <taxon>Marasmiineae</taxon>
        <taxon>Mycenaceae</taxon>
        <taxon>Mycena</taxon>
    </lineage>
</organism>
<keyword evidence="2" id="KW-0812">Transmembrane</keyword>
<dbReference type="EMBL" id="JARKIB010000018">
    <property type="protein sequence ID" value="KAJ7769343.1"/>
    <property type="molecule type" value="Genomic_DNA"/>
</dbReference>
<proteinExistence type="predicted"/>
<evidence type="ECO:0000313" key="4">
    <source>
        <dbReference type="Proteomes" id="UP001215598"/>
    </source>
</evidence>
<dbReference type="AlphaFoldDB" id="A0AAD7NP90"/>
<comment type="caution">
    <text evidence="3">The sequence shown here is derived from an EMBL/GenBank/DDBJ whole genome shotgun (WGS) entry which is preliminary data.</text>
</comment>
<feature type="compositionally biased region" description="Low complexity" evidence="1">
    <location>
        <begin position="380"/>
        <end position="392"/>
    </location>
</feature>